<dbReference type="OrthoDB" id="4415650at2759"/>
<reference evidence="3" key="2">
    <citation type="submission" date="2020-04" db="EMBL/GenBank/DDBJ databases">
        <authorList>
            <consortium name="NCBI Genome Project"/>
        </authorList>
    </citation>
    <scope>NUCLEOTIDE SEQUENCE</scope>
    <source>
        <strain evidence="3">CBS 781.70</strain>
    </source>
</reference>
<dbReference type="RefSeq" id="XP_033538303.1">
    <property type="nucleotide sequence ID" value="XM_033678677.1"/>
</dbReference>
<evidence type="ECO:0000313" key="3">
    <source>
        <dbReference type="RefSeq" id="XP_033538303.1"/>
    </source>
</evidence>
<accession>A0A6G1GF97</accession>
<dbReference type="Proteomes" id="UP000504638">
    <property type="component" value="Unplaced"/>
</dbReference>
<sequence>MSFPVVFTFEGSARHEVLFISPQTKLALLKQDIMACRDSPNCQELLSKYNRSQSEEVTKLTVRWAREGRDPKIFPSSTIITDQNCEAVFALMQVGVGKDVLEVRIGEAE</sequence>
<evidence type="ECO:0000313" key="2">
    <source>
        <dbReference type="Proteomes" id="UP000504638"/>
    </source>
</evidence>
<name>A0A6G1GF97_9PEZI</name>
<dbReference type="GeneID" id="54419247"/>
<reference evidence="3" key="3">
    <citation type="submission" date="2025-04" db="UniProtKB">
        <authorList>
            <consortium name="RefSeq"/>
        </authorList>
    </citation>
    <scope>IDENTIFICATION</scope>
    <source>
        <strain evidence="3">CBS 781.70</strain>
    </source>
</reference>
<reference evidence="1 3" key="1">
    <citation type="submission" date="2020-01" db="EMBL/GenBank/DDBJ databases">
        <authorList>
            <consortium name="DOE Joint Genome Institute"/>
            <person name="Haridas S."/>
            <person name="Albert R."/>
            <person name="Binder M."/>
            <person name="Bloem J."/>
            <person name="Labutti K."/>
            <person name="Salamov A."/>
            <person name="Andreopoulos B."/>
            <person name="Baker S.E."/>
            <person name="Barry K."/>
            <person name="Bills G."/>
            <person name="Bluhm B.H."/>
            <person name="Cannon C."/>
            <person name="Castanera R."/>
            <person name="Culley D.E."/>
            <person name="Daum C."/>
            <person name="Ezra D."/>
            <person name="Gonzalez J.B."/>
            <person name="Henrissat B."/>
            <person name="Kuo A."/>
            <person name="Liang C."/>
            <person name="Lipzen A."/>
            <person name="Lutzoni F."/>
            <person name="Magnuson J."/>
            <person name="Mondo S."/>
            <person name="Nolan M."/>
            <person name="Ohm R."/>
            <person name="Pangilinan J."/>
            <person name="Park H.-J."/>
            <person name="Ramirez L."/>
            <person name="Alfaro M."/>
            <person name="Sun H."/>
            <person name="Tritt A."/>
            <person name="Yoshinaga Y."/>
            <person name="Zwiers L.-H."/>
            <person name="Turgeon B.G."/>
            <person name="Goodwin S.B."/>
            <person name="Spatafora J.W."/>
            <person name="Crous P.W."/>
            <person name="Grigoriev I.V."/>
        </authorList>
    </citation>
    <scope>NUCLEOTIDE SEQUENCE</scope>
    <source>
        <strain evidence="1 3">CBS 781.70</strain>
    </source>
</reference>
<protein>
    <submittedName>
        <fullName evidence="1 3">Uncharacterized protein</fullName>
    </submittedName>
</protein>
<gene>
    <name evidence="1 3" type="ORF">P152DRAFT_454902</name>
</gene>
<dbReference type="AlphaFoldDB" id="A0A6G1GF97"/>
<organism evidence="1">
    <name type="scientific">Eremomyces bilateralis CBS 781.70</name>
    <dbReference type="NCBI Taxonomy" id="1392243"/>
    <lineage>
        <taxon>Eukaryota</taxon>
        <taxon>Fungi</taxon>
        <taxon>Dikarya</taxon>
        <taxon>Ascomycota</taxon>
        <taxon>Pezizomycotina</taxon>
        <taxon>Dothideomycetes</taxon>
        <taxon>Dothideomycetes incertae sedis</taxon>
        <taxon>Eremomycetales</taxon>
        <taxon>Eremomycetaceae</taxon>
        <taxon>Eremomyces</taxon>
    </lineage>
</organism>
<evidence type="ECO:0000313" key="1">
    <source>
        <dbReference type="EMBL" id="KAF1816672.1"/>
    </source>
</evidence>
<keyword evidence="2" id="KW-1185">Reference proteome</keyword>
<proteinExistence type="predicted"/>
<dbReference type="EMBL" id="ML975150">
    <property type="protein sequence ID" value="KAF1816672.1"/>
    <property type="molecule type" value="Genomic_DNA"/>
</dbReference>